<sequence>MSVTPFTINITQDTLTDLQERLARTRWTDEVAEAEWEYGTNLAYLKEFIDYWQHHFDWRTQERALNAFSHFHAQVDSFKLHFIHERGKGDHPLPLVLLHGWPSSFWQMLPIIPLLTDPARYGGDAADSFDVIVPSLPGYGFSDRPSKKGMGLGRMADLLAKLLTEELGYERFAVRASDLGAGVAQQLALTHAQQLLGLHQSGANTFIGHIPDDLTQAEQEFVANAQRWNQQEMAYAMQHTTKPQTLAYGLNDSPAGLAAWIVEKFRAWSDCDGDIEKRFSKDDLLTNLTIYWATQTINSSIRLYCEIVRNPGSWGRVEVPTAMLMTPKDKFPTPREWMERSYNVQRWTEISSGAHFLEIEEPERVAEDLRAFFRPFRQALK</sequence>
<gene>
    <name evidence="6" type="ORF">KSF_077510</name>
</gene>
<evidence type="ECO:0000256" key="1">
    <source>
        <dbReference type="ARBA" id="ARBA00010088"/>
    </source>
</evidence>
<dbReference type="GO" id="GO:0097176">
    <property type="term" value="P:epoxide metabolic process"/>
    <property type="evidence" value="ECO:0007669"/>
    <property type="project" value="TreeGrafter"/>
</dbReference>
<keyword evidence="7" id="KW-1185">Reference proteome</keyword>
<dbReference type="InterPro" id="IPR000639">
    <property type="entry name" value="Epox_hydrolase-like"/>
</dbReference>
<organism evidence="6 7">
    <name type="scientific">Reticulibacter mediterranei</name>
    <dbReference type="NCBI Taxonomy" id="2778369"/>
    <lineage>
        <taxon>Bacteria</taxon>
        <taxon>Bacillati</taxon>
        <taxon>Chloroflexota</taxon>
        <taxon>Ktedonobacteria</taxon>
        <taxon>Ktedonobacterales</taxon>
        <taxon>Reticulibacteraceae</taxon>
        <taxon>Reticulibacter</taxon>
    </lineage>
</organism>
<comment type="caution">
    <text evidence="6">The sequence shown here is derived from an EMBL/GenBank/DDBJ whole genome shotgun (WGS) entry which is preliminary data.</text>
</comment>
<name>A0A8J3N6L5_9CHLR</name>
<dbReference type="Gene3D" id="3.40.50.1820">
    <property type="entry name" value="alpha/beta hydrolase"/>
    <property type="match status" value="1"/>
</dbReference>
<keyword evidence="2" id="KW-0058">Aromatic hydrocarbons catabolism</keyword>
<dbReference type="GO" id="GO:0004301">
    <property type="term" value="F:epoxide hydrolase activity"/>
    <property type="evidence" value="ECO:0007669"/>
    <property type="project" value="TreeGrafter"/>
</dbReference>
<feature type="domain" description="Epoxide hydrolase N-terminal" evidence="5">
    <location>
        <begin position="3"/>
        <end position="107"/>
    </location>
</feature>
<comment type="similarity">
    <text evidence="1">Belongs to the peptidase S33 family.</text>
</comment>
<reference evidence="6" key="1">
    <citation type="submission" date="2020-10" db="EMBL/GenBank/DDBJ databases">
        <title>Taxonomic study of unclassified bacteria belonging to the class Ktedonobacteria.</title>
        <authorList>
            <person name="Yabe S."/>
            <person name="Wang C.M."/>
            <person name="Zheng Y."/>
            <person name="Sakai Y."/>
            <person name="Cavaletti L."/>
            <person name="Monciardini P."/>
            <person name="Donadio S."/>
        </authorList>
    </citation>
    <scope>NUCLEOTIDE SEQUENCE</scope>
    <source>
        <strain evidence="6">ID150040</strain>
    </source>
</reference>
<dbReference type="EMBL" id="BNJK01000002">
    <property type="protein sequence ID" value="GHO97703.1"/>
    <property type="molecule type" value="Genomic_DNA"/>
</dbReference>
<evidence type="ECO:0000313" key="7">
    <source>
        <dbReference type="Proteomes" id="UP000597444"/>
    </source>
</evidence>
<dbReference type="InterPro" id="IPR010497">
    <property type="entry name" value="Epoxide_hydro_N"/>
</dbReference>
<dbReference type="RefSeq" id="WP_220208483.1">
    <property type="nucleotide sequence ID" value="NZ_BNJK01000002.1"/>
</dbReference>
<dbReference type="PRINTS" id="PR00412">
    <property type="entry name" value="EPOXHYDRLASE"/>
</dbReference>
<keyword evidence="3" id="KW-0378">Hydrolase</keyword>
<dbReference type="AlphaFoldDB" id="A0A8J3N6L5"/>
<evidence type="ECO:0000313" key="6">
    <source>
        <dbReference type="EMBL" id="GHO97703.1"/>
    </source>
</evidence>
<dbReference type="PIRSF" id="PIRSF001112">
    <property type="entry name" value="Epoxide_hydrolase"/>
    <property type="match status" value="1"/>
</dbReference>
<dbReference type="InterPro" id="IPR016292">
    <property type="entry name" value="Epoxide_hydrolase"/>
</dbReference>
<dbReference type="Pfam" id="PF06441">
    <property type="entry name" value="EHN"/>
    <property type="match status" value="1"/>
</dbReference>
<dbReference type="PANTHER" id="PTHR21661:SF35">
    <property type="entry name" value="EPOXIDE HYDROLASE"/>
    <property type="match status" value="1"/>
</dbReference>
<evidence type="ECO:0000256" key="4">
    <source>
        <dbReference type="PIRSR" id="PIRSR001112-1"/>
    </source>
</evidence>
<feature type="active site" description="Proton donor" evidence="4">
    <location>
        <position position="304"/>
    </location>
</feature>
<feature type="active site" description="Proton acceptor" evidence="4">
    <location>
        <position position="355"/>
    </location>
</feature>
<evidence type="ECO:0000259" key="5">
    <source>
        <dbReference type="Pfam" id="PF06441"/>
    </source>
</evidence>
<feature type="active site" description="Nucleophile" evidence="4">
    <location>
        <position position="178"/>
    </location>
</feature>
<evidence type="ECO:0000256" key="3">
    <source>
        <dbReference type="ARBA" id="ARBA00022801"/>
    </source>
</evidence>
<dbReference type="InterPro" id="IPR029058">
    <property type="entry name" value="AB_hydrolase_fold"/>
</dbReference>
<dbReference type="Proteomes" id="UP000597444">
    <property type="component" value="Unassembled WGS sequence"/>
</dbReference>
<dbReference type="SUPFAM" id="SSF53474">
    <property type="entry name" value="alpha/beta-Hydrolases"/>
    <property type="match status" value="1"/>
</dbReference>
<evidence type="ECO:0000256" key="2">
    <source>
        <dbReference type="ARBA" id="ARBA00022797"/>
    </source>
</evidence>
<protein>
    <submittedName>
        <fullName evidence="6">Multidrug MFS transporter</fullName>
    </submittedName>
</protein>
<proteinExistence type="inferred from homology"/>
<accession>A0A8J3N6L5</accession>
<dbReference type="PANTHER" id="PTHR21661">
    <property type="entry name" value="EPOXIDE HYDROLASE 1-RELATED"/>
    <property type="match status" value="1"/>
</dbReference>